<accession>A0A3G6KBG8</accession>
<dbReference type="AlphaFoldDB" id="A0A3G6KBG8"/>
<proteinExistence type="predicted"/>
<protein>
    <submittedName>
        <fullName evidence="1">Prevent-host-death family antitoxin</fullName>
    </submittedName>
</protein>
<dbReference type="EMBL" id="CP031023">
    <property type="protein sequence ID" value="AZA15415.1"/>
    <property type="molecule type" value="Genomic_DNA"/>
</dbReference>
<evidence type="ECO:0000313" key="1">
    <source>
        <dbReference type="EMBL" id="AZA15415.1"/>
    </source>
</evidence>
<name>A0A3G6KBG8_LACDL</name>
<gene>
    <name evidence="1" type="ORF">DQL93_01230</name>
</gene>
<sequence length="43" mass="5056">MDSEKEQKESLDYAIARDKLIRQGVLPDDPIVKADDAYWEQFK</sequence>
<reference evidence="1" key="1">
    <citation type="submission" date="2018-07" db="EMBL/GenBank/DDBJ databases">
        <authorList>
            <person name="Somerville V."/>
        </authorList>
    </citation>
    <scope>NUCLEOTIDE SEQUENCE</scope>
    <source>
        <strain evidence="1">NWC_2_2</strain>
    </source>
</reference>
<organism evidence="1">
    <name type="scientific">Lactobacillus delbrueckii subsp. lactis</name>
    <dbReference type="NCBI Taxonomy" id="29397"/>
    <lineage>
        <taxon>Bacteria</taxon>
        <taxon>Bacillati</taxon>
        <taxon>Bacillota</taxon>
        <taxon>Bacilli</taxon>
        <taxon>Lactobacillales</taxon>
        <taxon>Lactobacillaceae</taxon>
        <taxon>Lactobacillus</taxon>
    </lineage>
</organism>